<evidence type="ECO:0000313" key="2">
    <source>
        <dbReference type="EMBL" id="OVE45811.1"/>
    </source>
</evidence>
<dbReference type="AlphaFoldDB" id="A0A202B355"/>
<reference evidence="2 3" key="1">
    <citation type="submission" date="2017-05" db="EMBL/GenBank/DDBJ databases">
        <title>Chromobacterium violaceum GHPS1 isolated from Hydrocarbon polluted soil in French Guiana display an awesome secondary metabolite arsenal and a battery of drug and heavy-metal-resistance and detoxification of xenobiotics proteins.</title>
        <authorList>
            <person name="Belbahri L."/>
        </authorList>
    </citation>
    <scope>NUCLEOTIDE SEQUENCE [LARGE SCALE GENOMIC DNA]</scope>
    <source>
        <strain evidence="2 3">GHPS1</strain>
    </source>
</reference>
<evidence type="ECO:0000313" key="3">
    <source>
        <dbReference type="Proteomes" id="UP000196342"/>
    </source>
</evidence>
<name>A0A202B355_CHRVL</name>
<protein>
    <submittedName>
        <fullName evidence="2">Uncharacterized protein</fullName>
    </submittedName>
</protein>
<feature type="region of interest" description="Disordered" evidence="1">
    <location>
        <begin position="36"/>
        <end position="63"/>
    </location>
</feature>
<organism evidence="2 3">
    <name type="scientific">Chromobacterium violaceum</name>
    <dbReference type="NCBI Taxonomy" id="536"/>
    <lineage>
        <taxon>Bacteria</taxon>
        <taxon>Pseudomonadati</taxon>
        <taxon>Pseudomonadota</taxon>
        <taxon>Betaproteobacteria</taxon>
        <taxon>Neisseriales</taxon>
        <taxon>Chromobacteriaceae</taxon>
        <taxon>Chromobacterium</taxon>
    </lineage>
</organism>
<keyword evidence="3" id="KW-1185">Reference proteome</keyword>
<comment type="caution">
    <text evidence="2">The sequence shown here is derived from an EMBL/GenBank/DDBJ whole genome shotgun (WGS) entry which is preliminary data.</text>
</comment>
<dbReference type="EMBL" id="NHOO01000027">
    <property type="protein sequence ID" value="OVE45811.1"/>
    <property type="molecule type" value="Genomic_DNA"/>
</dbReference>
<sequence>MFICLSGKLRPWLGQAMEMALGAPQSDDEGIWQSHQWRRDGKRLSGNAEGRSERFGRECAARL</sequence>
<gene>
    <name evidence="2" type="ORF">CBW21_21400</name>
</gene>
<dbReference type="Proteomes" id="UP000196342">
    <property type="component" value="Unassembled WGS sequence"/>
</dbReference>
<feature type="compositionally biased region" description="Basic and acidic residues" evidence="1">
    <location>
        <begin position="50"/>
        <end position="63"/>
    </location>
</feature>
<proteinExistence type="predicted"/>
<evidence type="ECO:0000256" key="1">
    <source>
        <dbReference type="SAM" id="MobiDB-lite"/>
    </source>
</evidence>
<accession>A0A202B355</accession>